<reference evidence="1" key="1">
    <citation type="submission" date="2021-03" db="EMBL/GenBank/DDBJ databases">
        <title>Evolutionary priming and transition to the ectomycorrhizal habit in an iconic lineage of mushroom-forming fungi: is preadaptation a requirement?</title>
        <authorList>
            <consortium name="DOE Joint Genome Institute"/>
            <person name="Looney B.P."/>
            <person name="Miyauchi S."/>
            <person name="Morin E."/>
            <person name="Drula E."/>
            <person name="Courty P.E."/>
            <person name="Chicoki N."/>
            <person name="Fauchery L."/>
            <person name="Kohler A."/>
            <person name="Kuo A."/>
            <person name="LaButti K."/>
            <person name="Pangilinan J."/>
            <person name="Lipzen A."/>
            <person name="Riley R."/>
            <person name="Andreopoulos W."/>
            <person name="He G."/>
            <person name="Johnson J."/>
            <person name="Barry K.W."/>
            <person name="Grigoriev I.V."/>
            <person name="Nagy L."/>
            <person name="Hibbett D."/>
            <person name="Henrissat B."/>
            <person name="Matheny P.B."/>
            <person name="Labbe J."/>
            <person name="Martin A.F."/>
        </authorList>
    </citation>
    <scope>NUCLEOTIDE SEQUENCE</scope>
    <source>
        <strain evidence="1">BPL698</strain>
    </source>
</reference>
<accession>A0ACC0UH20</accession>
<protein>
    <submittedName>
        <fullName evidence="1">Uncharacterized protein</fullName>
    </submittedName>
</protein>
<dbReference type="Proteomes" id="UP001207468">
    <property type="component" value="Unassembled WGS sequence"/>
</dbReference>
<name>A0ACC0UH20_9AGAM</name>
<evidence type="ECO:0000313" key="1">
    <source>
        <dbReference type="EMBL" id="KAI9510941.1"/>
    </source>
</evidence>
<gene>
    <name evidence="1" type="ORF">F5148DRAFT_1147222</name>
</gene>
<dbReference type="EMBL" id="JAGFNK010000031">
    <property type="protein sequence ID" value="KAI9510941.1"/>
    <property type="molecule type" value="Genomic_DNA"/>
</dbReference>
<evidence type="ECO:0000313" key="2">
    <source>
        <dbReference type="Proteomes" id="UP001207468"/>
    </source>
</evidence>
<sequence>MPCILAWSSSCPLRSSASTLTTTAPTYKGPSVSPAATSCFASIAARHPVRLQHAPTLTVLHTARELLARVLPPQSPELSFWNAVLCKVSDEISRSSLTSNREHVTIVVYAVDEFSGGESLVSALIEDPFSPEVESARISKRWEAHEQDSRLEIEHASSPVDVPDGPAPSSSHRLRLSSSSFLASMPFPTRLIELRPTRELLQDDLRLLYTADIPIILLNPLTTPLTTLSPHTSSNPNPLVLPYPFPQHGLLLIASPSPISTSSSVPPIVSELGVSPNRVFLVDPDRALSSIKTLRVNPSDVSHIQRYSDDARASGLSILKHQLQSVPTPMQKGDALVIATVSVLRDRLNGCEAETRDAAALAHALRSEISREHEDAYRAVFGPASEQPGSTSADHGSNKVRAAMTRADDEVLPVLSHMVWWRVLWAPDEVGWRMRQAVRDAWVGSVASGLLPALAALPSTQTAQARTRPLAGRGASGVAALTRAAQRAEPTHACALLCPRSAHAAPLARTPCRAARFWPDCRARARGAGPASAYRWQRAMIFTHGVGEAAGAGLFVVATGIRWAIGRWDKMRKAWMADWVRVKEAAERDVKVPLDQALETRVLIVPTRAAEGIEGIVAKREDELKQWRRDVNELDAVIPDSLKSRA</sequence>
<keyword evidence="2" id="KW-1185">Reference proteome</keyword>
<comment type="caution">
    <text evidence="1">The sequence shown here is derived from an EMBL/GenBank/DDBJ whole genome shotgun (WGS) entry which is preliminary data.</text>
</comment>
<organism evidence="1 2">
    <name type="scientific">Russula earlei</name>
    <dbReference type="NCBI Taxonomy" id="71964"/>
    <lineage>
        <taxon>Eukaryota</taxon>
        <taxon>Fungi</taxon>
        <taxon>Dikarya</taxon>
        <taxon>Basidiomycota</taxon>
        <taxon>Agaricomycotina</taxon>
        <taxon>Agaricomycetes</taxon>
        <taxon>Russulales</taxon>
        <taxon>Russulaceae</taxon>
        <taxon>Russula</taxon>
    </lineage>
</organism>
<proteinExistence type="predicted"/>